<reference evidence="2" key="1">
    <citation type="journal article" date="2014" name="Front. Microbiol.">
        <title>High frequency of phylogenetically diverse reductive dehalogenase-homologous genes in deep subseafloor sedimentary metagenomes.</title>
        <authorList>
            <person name="Kawai M."/>
            <person name="Futagami T."/>
            <person name="Toyoda A."/>
            <person name="Takaki Y."/>
            <person name="Nishi S."/>
            <person name="Hori S."/>
            <person name="Arai W."/>
            <person name="Tsubouchi T."/>
            <person name="Morono Y."/>
            <person name="Uchiyama I."/>
            <person name="Ito T."/>
            <person name="Fujiyama A."/>
            <person name="Inagaki F."/>
            <person name="Takami H."/>
        </authorList>
    </citation>
    <scope>NUCLEOTIDE SEQUENCE</scope>
    <source>
        <strain evidence="2">Expedition CK06-06</strain>
    </source>
</reference>
<organism evidence="2">
    <name type="scientific">marine sediment metagenome</name>
    <dbReference type="NCBI Taxonomy" id="412755"/>
    <lineage>
        <taxon>unclassified sequences</taxon>
        <taxon>metagenomes</taxon>
        <taxon>ecological metagenomes</taxon>
    </lineage>
</organism>
<dbReference type="PROSITE" id="PS51186">
    <property type="entry name" value="GNAT"/>
    <property type="match status" value="1"/>
</dbReference>
<dbReference type="Gene3D" id="3.40.630.30">
    <property type="match status" value="1"/>
</dbReference>
<sequence length="107" mass="12625">KLGREAGKRIKPIEEHNTKVHREFAHGDHWYLQTLGVEPAHQGKGYGSLLMEYMLEKIDTSNPLPVFLETSTEINVKFYKRFEFEVMKEEIIPETGVNQWYLLRYAK</sequence>
<comment type="caution">
    <text evidence="2">The sequence shown here is derived from an EMBL/GenBank/DDBJ whole genome shotgun (WGS) entry which is preliminary data.</text>
</comment>
<dbReference type="CDD" id="cd04301">
    <property type="entry name" value="NAT_SF"/>
    <property type="match status" value="1"/>
</dbReference>
<evidence type="ECO:0000259" key="1">
    <source>
        <dbReference type="PROSITE" id="PS51186"/>
    </source>
</evidence>
<dbReference type="SUPFAM" id="SSF55729">
    <property type="entry name" value="Acyl-CoA N-acyltransferases (Nat)"/>
    <property type="match status" value="1"/>
</dbReference>
<dbReference type="EMBL" id="BARU01007153">
    <property type="protein sequence ID" value="GAH42006.1"/>
    <property type="molecule type" value="Genomic_DNA"/>
</dbReference>
<dbReference type="InterPro" id="IPR016181">
    <property type="entry name" value="Acyl_CoA_acyltransferase"/>
</dbReference>
<dbReference type="InterPro" id="IPR052523">
    <property type="entry name" value="Trichothecene_AcTrans"/>
</dbReference>
<dbReference type="Pfam" id="PF13508">
    <property type="entry name" value="Acetyltransf_7"/>
    <property type="match status" value="1"/>
</dbReference>
<dbReference type="AlphaFoldDB" id="X1F8S4"/>
<evidence type="ECO:0000313" key="2">
    <source>
        <dbReference type="EMBL" id="GAH42006.1"/>
    </source>
</evidence>
<accession>X1F8S4</accession>
<feature type="non-terminal residue" evidence="2">
    <location>
        <position position="1"/>
    </location>
</feature>
<name>X1F8S4_9ZZZZ</name>
<dbReference type="PANTHER" id="PTHR42791:SF1">
    <property type="entry name" value="N-ACETYLTRANSFERASE DOMAIN-CONTAINING PROTEIN"/>
    <property type="match status" value="1"/>
</dbReference>
<gene>
    <name evidence="2" type="ORF">S03H2_14101</name>
</gene>
<proteinExistence type="predicted"/>
<feature type="domain" description="N-acetyltransferase" evidence="1">
    <location>
        <begin position="1"/>
        <end position="107"/>
    </location>
</feature>
<dbReference type="GO" id="GO:0016747">
    <property type="term" value="F:acyltransferase activity, transferring groups other than amino-acyl groups"/>
    <property type="evidence" value="ECO:0007669"/>
    <property type="project" value="InterPro"/>
</dbReference>
<dbReference type="InterPro" id="IPR000182">
    <property type="entry name" value="GNAT_dom"/>
</dbReference>
<protein>
    <recommendedName>
        <fullName evidence="1">N-acetyltransferase domain-containing protein</fullName>
    </recommendedName>
</protein>
<dbReference type="PANTHER" id="PTHR42791">
    <property type="entry name" value="GNAT FAMILY ACETYLTRANSFERASE"/>
    <property type="match status" value="1"/>
</dbReference>